<feature type="domain" description="Ubiquitin-like protease family profile" evidence="5">
    <location>
        <begin position="11"/>
        <end position="169"/>
    </location>
</feature>
<evidence type="ECO:0000256" key="1">
    <source>
        <dbReference type="ARBA" id="ARBA00005234"/>
    </source>
</evidence>
<dbReference type="InterPro" id="IPR044613">
    <property type="entry name" value="Nep1/2-like"/>
</dbReference>
<comment type="similarity">
    <text evidence="1">Belongs to the peptidase C48 family.</text>
</comment>
<dbReference type="PROSITE" id="PS50600">
    <property type="entry name" value="ULP_PROTEASE"/>
    <property type="match status" value="1"/>
</dbReference>
<evidence type="ECO:0000256" key="3">
    <source>
        <dbReference type="ARBA" id="ARBA00022801"/>
    </source>
</evidence>
<dbReference type="AlphaFoldDB" id="A0A6F9DRA2"/>
<keyword evidence="2 6" id="KW-0645">Protease</keyword>
<dbReference type="Pfam" id="PF02902">
    <property type="entry name" value="Peptidase_C48"/>
    <property type="match status" value="1"/>
</dbReference>
<organism evidence="6">
    <name type="scientific">Phallusia mammillata</name>
    <dbReference type="NCBI Taxonomy" id="59560"/>
    <lineage>
        <taxon>Eukaryota</taxon>
        <taxon>Metazoa</taxon>
        <taxon>Chordata</taxon>
        <taxon>Tunicata</taxon>
        <taxon>Ascidiacea</taxon>
        <taxon>Phlebobranchia</taxon>
        <taxon>Ascidiidae</taxon>
        <taxon>Phallusia</taxon>
    </lineage>
</organism>
<dbReference type="InterPro" id="IPR003653">
    <property type="entry name" value="Peptidase_C48_C"/>
</dbReference>
<dbReference type="GO" id="GO:0006508">
    <property type="term" value="P:proteolysis"/>
    <property type="evidence" value="ECO:0007669"/>
    <property type="project" value="UniProtKB-KW"/>
</dbReference>
<accession>A0A6F9DRA2</accession>
<dbReference type="GO" id="GO:0000338">
    <property type="term" value="P:protein deneddylation"/>
    <property type="evidence" value="ECO:0007669"/>
    <property type="project" value="TreeGrafter"/>
</dbReference>
<dbReference type="PANTHER" id="PTHR46468">
    <property type="entry name" value="SENTRIN-SPECIFIC PROTEASE 8"/>
    <property type="match status" value="1"/>
</dbReference>
<proteinExistence type="evidence at transcript level"/>
<protein>
    <submittedName>
        <fullName evidence="6">Sentrin-specific protease 8-like</fullName>
    </submittedName>
</protein>
<dbReference type="PANTHER" id="PTHR46468:SF1">
    <property type="entry name" value="SENTRIN-SPECIFIC PROTEASE 8"/>
    <property type="match status" value="1"/>
</dbReference>
<dbReference type="GO" id="GO:0008234">
    <property type="term" value="F:cysteine-type peptidase activity"/>
    <property type="evidence" value="ECO:0007669"/>
    <property type="project" value="UniProtKB-KW"/>
</dbReference>
<keyword evidence="3" id="KW-0378">Hydrolase</keyword>
<dbReference type="SUPFAM" id="SSF54001">
    <property type="entry name" value="Cysteine proteinases"/>
    <property type="match status" value="1"/>
</dbReference>
<reference evidence="6" key="1">
    <citation type="submission" date="2020-04" db="EMBL/GenBank/DDBJ databases">
        <authorList>
            <person name="Neveu A P."/>
        </authorList>
    </citation>
    <scope>NUCLEOTIDE SEQUENCE</scope>
    <source>
        <tissue evidence="6">Whole embryo</tissue>
    </source>
</reference>
<sequence>MDDVVLNYHDSLLRNSDVKLLEEGNWLNDNIIGFMFEYFRQELFSRDDILFLDPDFAQLIKLSQNDEALSLLSTVGLNGKCLIFISVNNNRSTTVAGGTHWSLLVYDAALKCFEHYDSCAQTNEDEAKYLAKLLSQALSVTPKLEDKSFAEQKNSSDCGVYVIKTASVLCSSKIRQEPCDFSAITPTAVASERQRIKQLIMEKSSAGR</sequence>
<evidence type="ECO:0000256" key="2">
    <source>
        <dbReference type="ARBA" id="ARBA00022670"/>
    </source>
</evidence>
<dbReference type="EMBL" id="LR790110">
    <property type="protein sequence ID" value="CAB3265972.1"/>
    <property type="molecule type" value="mRNA"/>
</dbReference>
<dbReference type="Gene3D" id="3.40.395.10">
    <property type="entry name" value="Adenoviral Proteinase, Chain A"/>
    <property type="match status" value="1"/>
</dbReference>
<dbReference type="GO" id="GO:0019784">
    <property type="term" value="F:deNEDDylase activity"/>
    <property type="evidence" value="ECO:0007669"/>
    <property type="project" value="InterPro"/>
</dbReference>
<dbReference type="InterPro" id="IPR038765">
    <property type="entry name" value="Papain-like_cys_pep_sf"/>
</dbReference>
<evidence type="ECO:0000259" key="5">
    <source>
        <dbReference type="PROSITE" id="PS50600"/>
    </source>
</evidence>
<evidence type="ECO:0000313" key="6">
    <source>
        <dbReference type="EMBL" id="CAB3265972.1"/>
    </source>
</evidence>
<evidence type="ECO:0000256" key="4">
    <source>
        <dbReference type="ARBA" id="ARBA00022807"/>
    </source>
</evidence>
<name>A0A6F9DRA2_9ASCI</name>
<keyword evidence="4" id="KW-0788">Thiol protease</keyword>
<gene>
    <name evidence="6" type="primary">Senp8</name>
</gene>